<dbReference type="AlphaFoldDB" id="A0A2I0TFX8"/>
<evidence type="ECO:0000313" key="2">
    <source>
        <dbReference type="Proteomes" id="UP000233556"/>
    </source>
</evidence>
<reference evidence="2" key="2">
    <citation type="submission" date="2017-12" db="EMBL/GenBank/DDBJ databases">
        <title>Genome sequence of the Bar-tailed Godwit (Limosa lapponica baueri).</title>
        <authorList>
            <person name="Lima N.C.B."/>
            <person name="Parody-Merino A.M."/>
            <person name="Battley P.F."/>
            <person name="Fidler A.E."/>
            <person name="Prosdocimi F."/>
        </authorList>
    </citation>
    <scope>NUCLEOTIDE SEQUENCE [LARGE SCALE GENOMIC DNA]</scope>
</reference>
<name>A0A2I0TFX8_LIMLA</name>
<keyword evidence="2" id="KW-1185">Reference proteome</keyword>
<evidence type="ECO:0000313" key="1">
    <source>
        <dbReference type="EMBL" id="PKU32676.1"/>
    </source>
</evidence>
<accession>A0A2I0TFX8</accession>
<sequence length="81" mass="9271">MELGIVRQKHEFGFQGHLQNAESKKVPSVQVYYAKRNGKNNLERRLDNNKLCCLLGVKSHDIILGRRLEVGRKSSTSEIAY</sequence>
<protein>
    <submittedName>
        <fullName evidence="1">Uncharacterized protein</fullName>
    </submittedName>
</protein>
<dbReference type="Proteomes" id="UP000233556">
    <property type="component" value="Unassembled WGS sequence"/>
</dbReference>
<dbReference type="EMBL" id="KZ510983">
    <property type="protein sequence ID" value="PKU32676.1"/>
    <property type="molecule type" value="Genomic_DNA"/>
</dbReference>
<gene>
    <name evidence="1" type="ORF">llap_17020</name>
</gene>
<proteinExistence type="predicted"/>
<reference evidence="2" key="1">
    <citation type="submission" date="2017-11" db="EMBL/GenBank/DDBJ databases">
        <authorList>
            <person name="Lima N.C."/>
            <person name="Parody-Merino A.M."/>
            <person name="Battley P.F."/>
            <person name="Fidler A.E."/>
            <person name="Prosdocimi F."/>
        </authorList>
    </citation>
    <scope>NUCLEOTIDE SEQUENCE [LARGE SCALE GENOMIC DNA]</scope>
</reference>
<organism evidence="1 2">
    <name type="scientific">Limosa lapponica baueri</name>
    <dbReference type="NCBI Taxonomy" id="1758121"/>
    <lineage>
        <taxon>Eukaryota</taxon>
        <taxon>Metazoa</taxon>
        <taxon>Chordata</taxon>
        <taxon>Craniata</taxon>
        <taxon>Vertebrata</taxon>
        <taxon>Euteleostomi</taxon>
        <taxon>Archelosauria</taxon>
        <taxon>Archosauria</taxon>
        <taxon>Dinosauria</taxon>
        <taxon>Saurischia</taxon>
        <taxon>Theropoda</taxon>
        <taxon>Coelurosauria</taxon>
        <taxon>Aves</taxon>
        <taxon>Neognathae</taxon>
        <taxon>Neoaves</taxon>
        <taxon>Charadriiformes</taxon>
        <taxon>Scolopacidae</taxon>
        <taxon>Limosa</taxon>
    </lineage>
</organism>